<protein>
    <recommendedName>
        <fullName evidence="2">Tetratricopeptide repeat protein 38</fullName>
    </recommendedName>
</protein>
<dbReference type="RefSeq" id="WP_013158306.1">
    <property type="nucleotide sequence ID" value="NC_014212.1"/>
</dbReference>
<accession>D7BGD3</accession>
<dbReference type="EMBL" id="CP002042">
    <property type="protein sequence ID" value="ADH63749.1"/>
    <property type="molecule type" value="Genomic_DNA"/>
</dbReference>
<dbReference type="Gene3D" id="1.25.40.10">
    <property type="entry name" value="Tetratricopeptide repeat domain"/>
    <property type="match status" value="1"/>
</dbReference>
<keyword evidence="3" id="KW-0677">Repeat</keyword>
<dbReference type="KEGG" id="msv:Mesil_1873"/>
<keyword evidence="4" id="KW-0802">TPR repeat</keyword>
<organism evidence="5 6">
    <name type="scientific">Allomeiothermus silvanus (strain ATCC 700542 / DSM 9946 / NBRC 106475 / NCIMB 13440 / VI-R2)</name>
    <name type="common">Thermus silvanus</name>
    <dbReference type="NCBI Taxonomy" id="526227"/>
    <lineage>
        <taxon>Bacteria</taxon>
        <taxon>Thermotogati</taxon>
        <taxon>Deinococcota</taxon>
        <taxon>Deinococci</taxon>
        <taxon>Thermales</taxon>
        <taxon>Thermaceae</taxon>
        <taxon>Allomeiothermus</taxon>
    </lineage>
</organism>
<dbReference type="AlphaFoldDB" id="D7BGD3"/>
<dbReference type="SUPFAM" id="SSF48452">
    <property type="entry name" value="TPR-like"/>
    <property type="match status" value="1"/>
</dbReference>
<evidence type="ECO:0000256" key="4">
    <source>
        <dbReference type="ARBA" id="ARBA00022803"/>
    </source>
</evidence>
<evidence type="ECO:0000256" key="2">
    <source>
        <dbReference type="ARBA" id="ARBA00019992"/>
    </source>
</evidence>
<dbReference type="Proteomes" id="UP000001916">
    <property type="component" value="Chromosome"/>
</dbReference>
<dbReference type="PANTHER" id="PTHR16263:SF4">
    <property type="entry name" value="TETRATRICOPEPTIDE REPEAT PROTEIN 38"/>
    <property type="match status" value="1"/>
</dbReference>
<evidence type="ECO:0000256" key="3">
    <source>
        <dbReference type="ARBA" id="ARBA00022737"/>
    </source>
</evidence>
<gene>
    <name evidence="5" type="ordered locus">Mesil_1873</name>
</gene>
<dbReference type="STRING" id="526227.Mesil_1873"/>
<sequence length="470" mass="53054">MSLTDSAGNPVTVSDPAALAYFDQALDDFLHFRGDLAGDIERSIQADPDFALGYAYKGYVGVLGTEPADAAAAKAVLAAYLARANLSRLSERERMHLRAARTLLEGDFHRAGQLLAEISLEYPRDTLALAVGHQIDFFTGSAGMLRDRPAGVMYAWTPEDRHYPNLLGMLAFGLEETGQYDRAEEVGLEAVERNPKDVWSIHAVTHTYEMQGRFARGMRFMEERFEDWASGNYFILHNWWHYALYALEAGDVERALEIHDTVLLTADNAGLALTLLDATALCWRLYLEGHDLRPRFAEQAERWRRKVEPAFYAFNDMHMTMAFVGAGLEQEAEELIRSRERWLATYPPEHLSNVRMTREVGLPVCKAVLAFGRGQYRRVVELLYPIRRRLHEFGGSHAQRDAVLRTLLEAAIRGGDYPLSQALLSERISIKPRSPYNWLKQAQLLERIGETAKAELARKNAARHRSGSAS</sequence>
<dbReference type="eggNOG" id="COG0457">
    <property type="taxonomic scope" value="Bacteria"/>
</dbReference>
<comment type="similarity">
    <text evidence="1">Belongs to the TTC38 family.</text>
</comment>
<dbReference type="InterPro" id="IPR033891">
    <property type="entry name" value="TTC38"/>
</dbReference>
<dbReference type="InterPro" id="IPR011990">
    <property type="entry name" value="TPR-like_helical_dom_sf"/>
</dbReference>
<reference evidence="5 6" key="1">
    <citation type="journal article" date="2010" name="Stand. Genomic Sci.">
        <title>Complete genome sequence of Meiothermus silvanus type strain (VI-R2).</title>
        <authorList>
            <person name="Sikorski J."/>
            <person name="Tindall B.J."/>
            <person name="Lowry S."/>
            <person name="Lucas S."/>
            <person name="Nolan M."/>
            <person name="Copeland A."/>
            <person name="Glavina Del Rio T."/>
            <person name="Tice H."/>
            <person name="Cheng J.F."/>
            <person name="Han C."/>
            <person name="Pitluck S."/>
            <person name="Liolios K."/>
            <person name="Ivanova N."/>
            <person name="Mavromatis K."/>
            <person name="Mikhailova N."/>
            <person name="Pati A."/>
            <person name="Goodwin L."/>
            <person name="Chen A."/>
            <person name="Palaniappan K."/>
            <person name="Land M."/>
            <person name="Hauser L."/>
            <person name="Chang Y.J."/>
            <person name="Jeffries C.D."/>
            <person name="Rohde M."/>
            <person name="Goker M."/>
            <person name="Woyke T."/>
            <person name="Bristow J."/>
            <person name="Eisen J.A."/>
            <person name="Markowitz V."/>
            <person name="Hugenholtz P."/>
            <person name="Kyrpides N.C."/>
            <person name="Klenk H.P."/>
            <person name="Lapidus A."/>
        </authorList>
    </citation>
    <scope>NUCLEOTIDE SEQUENCE [LARGE SCALE GENOMIC DNA]</scope>
    <source>
        <strain evidence="6">ATCC 700542 / DSM 9946 / VI-R2</strain>
    </source>
</reference>
<evidence type="ECO:0000256" key="1">
    <source>
        <dbReference type="ARBA" id="ARBA00005857"/>
    </source>
</evidence>
<evidence type="ECO:0000313" key="5">
    <source>
        <dbReference type="EMBL" id="ADH63749.1"/>
    </source>
</evidence>
<dbReference type="HOGENOM" id="CLU_029972_1_2_0"/>
<dbReference type="CDD" id="cd05804">
    <property type="entry name" value="StaR_like"/>
    <property type="match status" value="1"/>
</dbReference>
<keyword evidence="6" id="KW-1185">Reference proteome</keyword>
<proteinExistence type="inferred from homology"/>
<name>D7BGD3_ALLS1</name>
<evidence type="ECO:0000313" key="6">
    <source>
        <dbReference type="Proteomes" id="UP000001916"/>
    </source>
</evidence>
<dbReference type="PANTHER" id="PTHR16263">
    <property type="entry name" value="TETRATRICOPEPTIDE REPEAT PROTEIN 38"/>
    <property type="match status" value="1"/>
</dbReference>